<dbReference type="Pfam" id="PF12774">
    <property type="entry name" value="AAA_6"/>
    <property type="match status" value="1"/>
</dbReference>
<reference evidence="3" key="2">
    <citation type="submission" date="2017-02" db="UniProtKB">
        <authorList>
            <consortium name="WormBaseParasite"/>
        </authorList>
    </citation>
    <scope>IDENTIFICATION</scope>
</reference>
<dbReference type="GO" id="GO:0005524">
    <property type="term" value="F:ATP binding"/>
    <property type="evidence" value="ECO:0007669"/>
    <property type="project" value="InterPro"/>
</dbReference>
<dbReference type="STRING" id="6313.A0A0K0DRS5"/>
<dbReference type="Proteomes" id="UP000035642">
    <property type="component" value="Unassembled WGS sequence"/>
</dbReference>
<dbReference type="AlphaFoldDB" id="A0A0K0DRS5"/>
<reference evidence="2" key="1">
    <citation type="submission" date="2012-09" db="EMBL/GenBank/DDBJ databases">
        <authorList>
            <person name="Martin A.A."/>
        </authorList>
    </citation>
    <scope>NUCLEOTIDE SEQUENCE</scope>
</reference>
<dbReference type="WBParaSite" id="ACAC_0001446401-mRNA-1">
    <property type="protein sequence ID" value="ACAC_0001446401-mRNA-1"/>
    <property type="gene ID" value="ACAC_0001446401"/>
</dbReference>
<keyword evidence="2" id="KW-1185">Reference proteome</keyword>
<proteinExistence type="predicted"/>
<evidence type="ECO:0000259" key="1">
    <source>
        <dbReference type="Pfam" id="PF12774"/>
    </source>
</evidence>
<sequence>MTSFKALYSAISGPSTQGQRDKLGGLPFGPVNTGKLGSVKALGHKLGRFVVVFNSGETIGSISKFEKEVTRAGGEMGVDWIEKRFSTNAYICIFITMNPNYSGWSNLP</sequence>
<dbReference type="InterPro" id="IPR035699">
    <property type="entry name" value="AAA_6"/>
</dbReference>
<dbReference type="InterPro" id="IPR027417">
    <property type="entry name" value="P-loop_NTPase"/>
</dbReference>
<name>A0A0K0DRS5_ANGCA</name>
<evidence type="ECO:0000313" key="3">
    <source>
        <dbReference type="WBParaSite" id="ACAC_0001446401-mRNA-1"/>
    </source>
</evidence>
<feature type="domain" description="Dynein heavy chain hydrolytic ATP-binding dynein motor region" evidence="1">
    <location>
        <begin position="16"/>
        <end position="59"/>
    </location>
</feature>
<evidence type="ECO:0000313" key="2">
    <source>
        <dbReference type="Proteomes" id="UP000035642"/>
    </source>
</evidence>
<protein>
    <submittedName>
        <fullName evidence="3">AAA_6 domain-containing protein</fullName>
    </submittedName>
</protein>
<dbReference type="Gene3D" id="3.40.50.300">
    <property type="entry name" value="P-loop containing nucleotide triphosphate hydrolases"/>
    <property type="match status" value="1"/>
</dbReference>
<organism evidence="2 3">
    <name type="scientific">Angiostrongylus cantonensis</name>
    <name type="common">Rat lungworm</name>
    <dbReference type="NCBI Taxonomy" id="6313"/>
    <lineage>
        <taxon>Eukaryota</taxon>
        <taxon>Metazoa</taxon>
        <taxon>Ecdysozoa</taxon>
        <taxon>Nematoda</taxon>
        <taxon>Chromadorea</taxon>
        <taxon>Rhabditida</taxon>
        <taxon>Rhabditina</taxon>
        <taxon>Rhabditomorpha</taxon>
        <taxon>Strongyloidea</taxon>
        <taxon>Metastrongylidae</taxon>
        <taxon>Angiostrongylus</taxon>
    </lineage>
</organism>
<accession>A0A0K0DRS5</accession>